<dbReference type="InterPro" id="IPR010781">
    <property type="entry name" value="DUF1376"/>
</dbReference>
<feature type="compositionally biased region" description="Basic and acidic residues" evidence="1">
    <location>
        <begin position="86"/>
        <end position="111"/>
    </location>
</feature>
<sequence>MNYYKRHLGDYAAATRHLSMIEHGAYTLLLDVYYVQERPLPADERAIWRLVAARSKDEREAVSVVLQEFFVLAEDGWHQPRCDEEISKKQVKAEQNREIGKRGGRPKKETQAEAGKNPNGFHEETETVSEKNPSHKPLANNQENISPQTPPAGSEHPDSGPDPARVDPPAALPSGTPYGAMSGALRKVGVTVTGSNPILQAWVADGYLPADLLEAVEIARVHKPAPEPIAAGYVDKVLRGQANGKPSARGKPAKGDVDEYGIPL</sequence>
<proteinExistence type="predicted"/>
<gene>
    <name evidence="2" type="ORF">GCM10023144_01410</name>
</gene>
<comment type="caution">
    <text evidence="2">The sequence shown here is derived from an EMBL/GenBank/DDBJ whole genome shotgun (WGS) entry which is preliminary data.</text>
</comment>
<keyword evidence="3" id="KW-1185">Reference proteome</keyword>
<feature type="region of interest" description="Disordered" evidence="1">
    <location>
        <begin position="241"/>
        <end position="264"/>
    </location>
</feature>
<name>A0ABP8GCL3_9BURK</name>
<dbReference type="EMBL" id="BAABFO010000001">
    <property type="protein sequence ID" value="GAA4321867.1"/>
    <property type="molecule type" value="Genomic_DNA"/>
</dbReference>
<protein>
    <recommendedName>
        <fullName evidence="4">DUF1376 domain-containing protein</fullName>
    </recommendedName>
</protein>
<accession>A0ABP8GCL3</accession>
<reference evidence="3" key="1">
    <citation type="journal article" date="2019" name="Int. J. Syst. Evol. Microbiol.">
        <title>The Global Catalogue of Microorganisms (GCM) 10K type strain sequencing project: providing services to taxonomists for standard genome sequencing and annotation.</title>
        <authorList>
            <consortium name="The Broad Institute Genomics Platform"/>
            <consortium name="The Broad Institute Genome Sequencing Center for Infectious Disease"/>
            <person name="Wu L."/>
            <person name="Ma J."/>
        </authorList>
    </citation>
    <scope>NUCLEOTIDE SEQUENCE [LARGE SCALE GENOMIC DNA]</scope>
    <source>
        <strain evidence="3">JCM 17666</strain>
    </source>
</reference>
<feature type="compositionally biased region" description="Basic and acidic residues" evidence="1">
    <location>
        <begin position="121"/>
        <end position="133"/>
    </location>
</feature>
<evidence type="ECO:0000313" key="3">
    <source>
        <dbReference type="Proteomes" id="UP001501671"/>
    </source>
</evidence>
<organism evidence="2 3">
    <name type="scientific">Pigmentiphaga soli</name>
    <dbReference type="NCBI Taxonomy" id="1007095"/>
    <lineage>
        <taxon>Bacteria</taxon>
        <taxon>Pseudomonadati</taxon>
        <taxon>Pseudomonadota</taxon>
        <taxon>Betaproteobacteria</taxon>
        <taxon>Burkholderiales</taxon>
        <taxon>Alcaligenaceae</taxon>
        <taxon>Pigmentiphaga</taxon>
    </lineage>
</organism>
<feature type="region of interest" description="Disordered" evidence="1">
    <location>
        <begin position="86"/>
        <end position="178"/>
    </location>
</feature>
<evidence type="ECO:0008006" key="4">
    <source>
        <dbReference type="Google" id="ProtNLM"/>
    </source>
</evidence>
<dbReference type="Pfam" id="PF07120">
    <property type="entry name" value="DUF1376"/>
    <property type="match status" value="1"/>
</dbReference>
<dbReference type="Proteomes" id="UP001501671">
    <property type="component" value="Unassembled WGS sequence"/>
</dbReference>
<evidence type="ECO:0000313" key="2">
    <source>
        <dbReference type="EMBL" id="GAA4321867.1"/>
    </source>
</evidence>
<dbReference type="RefSeq" id="WP_345245294.1">
    <property type="nucleotide sequence ID" value="NZ_BAABFO010000001.1"/>
</dbReference>
<evidence type="ECO:0000256" key="1">
    <source>
        <dbReference type="SAM" id="MobiDB-lite"/>
    </source>
</evidence>